<proteinExistence type="predicted"/>
<feature type="non-terminal residue" evidence="1">
    <location>
        <position position="90"/>
    </location>
</feature>
<protein>
    <recommendedName>
        <fullName evidence="2">Clathrin/coatomer adaptor adaptin-like N-terminal domain-containing protein</fullName>
    </recommendedName>
</protein>
<reference evidence="1" key="1">
    <citation type="journal article" date="2014" name="Front. Microbiol.">
        <title>High frequency of phylogenetically diverse reductive dehalogenase-homologous genes in deep subseafloor sedimentary metagenomes.</title>
        <authorList>
            <person name="Kawai M."/>
            <person name="Futagami T."/>
            <person name="Toyoda A."/>
            <person name="Takaki Y."/>
            <person name="Nishi S."/>
            <person name="Hori S."/>
            <person name="Arai W."/>
            <person name="Tsubouchi T."/>
            <person name="Morono Y."/>
            <person name="Uchiyama I."/>
            <person name="Ito T."/>
            <person name="Fujiyama A."/>
            <person name="Inagaki F."/>
            <person name="Takami H."/>
        </authorList>
    </citation>
    <scope>NUCLEOTIDE SEQUENCE</scope>
    <source>
        <strain evidence="1">Expedition CK06-06</strain>
    </source>
</reference>
<organism evidence="1">
    <name type="scientific">marine sediment metagenome</name>
    <dbReference type="NCBI Taxonomy" id="412755"/>
    <lineage>
        <taxon>unclassified sequences</taxon>
        <taxon>metagenomes</taxon>
        <taxon>ecological metagenomes</taxon>
    </lineage>
</organism>
<name>X1JL71_9ZZZZ</name>
<comment type="caution">
    <text evidence="1">The sequence shown here is derived from an EMBL/GenBank/DDBJ whole genome shotgun (WGS) entry which is preliminary data.</text>
</comment>
<accession>X1JL71</accession>
<sequence length="90" mass="10190">MKASREVGVIQLIINYIKNDNTDSLQQTLDKIPIEKIDNPSYLLSTFLKVAASYDRPEAGKIIIKVFERTNPVAEKVQTLTVLFLLPEID</sequence>
<gene>
    <name evidence="1" type="ORF">S03H2_51089</name>
</gene>
<evidence type="ECO:0008006" key="2">
    <source>
        <dbReference type="Google" id="ProtNLM"/>
    </source>
</evidence>
<dbReference type="AlphaFoldDB" id="X1JL71"/>
<dbReference type="EMBL" id="BARU01032389">
    <property type="protein sequence ID" value="GAH70503.1"/>
    <property type="molecule type" value="Genomic_DNA"/>
</dbReference>
<evidence type="ECO:0000313" key="1">
    <source>
        <dbReference type="EMBL" id="GAH70503.1"/>
    </source>
</evidence>